<dbReference type="RefSeq" id="WP_034625219.1">
    <property type="nucleotide sequence ID" value="NZ_JRJU01000001.1"/>
</dbReference>
<sequence length="116" mass="12938">MRGQWSLILGIIAAVIIAIFAVINVDSVRVNYMFGTAEWPLILVILGSVLMGAIIVGAVGMVKVYRLQAEIKRLKHSQSKPKQDKEQIAKGKGTPNDQMELKDRNKTIYQSKEKND</sequence>
<dbReference type="STRING" id="333138.LQ50_01510"/>
<evidence type="ECO:0000256" key="4">
    <source>
        <dbReference type="ARBA" id="ARBA00023136"/>
    </source>
</evidence>
<organism evidence="8 9">
    <name type="scientific">Halalkalibacter okhensis</name>
    <dbReference type="NCBI Taxonomy" id="333138"/>
    <lineage>
        <taxon>Bacteria</taxon>
        <taxon>Bacillati</taxon>
        <taxon>Bacillota</taxon>
        <taxon>Bacilli</taxon>
        <taxon>Bacillales</taxon>
        <taxon>Bacillaceae</taxon>
        <taxon>Halalkalibacter</taxon>
    </lineage>
</organism>
<feature type="compositionally biased region" description="Basic and acidic residues" evidence="5">
    <location>
        <begin position="99"/>
        <end position="116"/>
    </location>
</feature>
<keyword evidence="9" id="KW-1185">Reference proteome</keyword>
<keyword evidence="3 6" id="KW-1133">Transmembrane helix</keyword>
<keyword evidence="2 6" id="KW-0812">Transmembrane</keyword>
<evidence type="ECO:0000313" key="8">
    <source>
        <dbReference type="EMBL" id="KHF41994.1"/>
    </source>
</evidence>
<comment type="caution">
    <text evidence="8">The sequence shown here is derived from an EMBL/GenBank/DDBJ whole genome shotgun (WGS) entry which is preliminary data.</text>
</comment>
<evidence type="ECO:0000259" key="7">
    <source>
        <dbReference type="Pfam" id="PF06305"/>
    </source>
</evidence>
<dbReference type="PANTHER" id="PTHR41335">
    <property type="entry name" value="MEMBRANE PROTEIN-RELATED"/>
    <property type="match status" value="1"/>
</dbReference>
<reference evidence="8 9" key="1">
    <citation type="submission" date="2014-09" db="EMBL/GenBank/DDBJ databases">
        <title>Genome sequencing and annotation of Bacillus Okhensis strain Kh10-101T.</title>
        <authorList>
            <person name="Prakash J.S."/>
        </authorList>
    </citation>
    <scope>NUCLEOTIDE SEQUENCE [LARGE SCALE GENOMIC DNA]</scope>
    <source>
        <strain evidence="9">Kh10-101T</strain>
    </source>
</reference>
<accession>A0A0B0IPK9</accession>
<evidence type="ECO:0000313" key="9">
    <source>
        <dbReference type="Proteomes" id="UP000030832"/>
    </source>
</evidence>
<name>A0A0B0IPK9_9BACI</name>
<protein>
    <recommendedName>
        <fullName evidence="7">Lipopolysaccharide assembly protein A domain-containing protein</fullName>
    </recommendedName>
</protein>
<dbReference type="OrthoDB" id="2990728at2"/>
<keyword evidence="4 6" id="KW-0472">Membrane</keyword>
<dbReference type="InterPro" id="IPR010445">
    <property type="entry name" value="LapA_dom"/>
</dbReference>
<feature type="transmembrane region" description="Helical" evidence="6">
    <location>
        <begin position="7"/>
        <end position="27"/>
    </location>
</feature>
<feature type="region of interest" description="Disordered" evidence="5">
    <location>
        <begin position="76"/>
        <end position="116"/>
    </location>
</feature>
<gene>
    <name evidence="8" type="ORF">LQ50_01510</name>
</gene>
<evidence type="ECO:0000256" key="2">
    <source>
        <dbReference type="ARBA" id="ARBA00022692"/>
    </source>
</evidence>
<evidence type="ECO:0000256" key="5">
    <source>
        <dbReference type="SAM" id="MobiDB-lite"/>
    </source>
</evidence>
<dbReference type="AlphaFoldDB" id="A0A0B0IPK9"/>
<evidence type="ECO:0000256" key="1">
    <source>
        <dbReference type="ARBA" id="ARBA00022475"/>
    </source>
</evidence>
<evidence type="ECO:0000256" key="6">
    <source>
        <dbReference type="SAM" id="Phobius"/>
    </source>
</evidence>
<feature type="transmembrane region" description="Helical" evidence="6">
    <location>
        <begin position="39"/>
        <end position="65"/>
    </location>
</feature>
<keyword evidence="1" id="KW-1003">Cell membrane</keyword>
<dbReference type="EMBL" id="JRJU01000001">
    <property type="protein sequence ID" value="KHF41994.1"/>
    <property type="molecule type" value="Genomic_DNA"/>
</dbReference>
<feature type="domain" description="Lipopolysaccharide assembly protein A" evidence="7">
    <location>
        <begin position="24"/>
        <end position="81"/>
    </location>
</feature>
<dbReference type="PANTHER" id="PTHR41335:SF1">
    <property type="entry name" value="MEMBRANE PROTEIN"/>
    <property type="match status" value="1"/>
</dbReference>
<dbReference type="GO" id="GO:0005886">
    <property type="term" value="C:plasma membrane"/>
    <property type="evidence" value="ECO:0007669"/>
    <property type="project" value="InterPro"/>
</dbReference>
<proteinExistence type="predicted"/>
<dbReference type="Proteomes" id="UP000030832">
    <property type="component" value="Unassembled WGS sequence"/>
</dbReference>
<dbReference type="eggNOG" id="COG5416">
    <property type="taxonomic scope" value="Bacteria"/>
</dbReference>
<dbReference type="Pfam" id="PF06305">
    <property type="entry name" value="LapA_dom"/>
    <property type="match status" value="1"/>
</dbReference>
<evidence type="ECO:0000256" key="3">
    <source>
        <dbReference type="ARBA" id="ARBA00022989"/>
    </source>
</evidence>